<accession>A0A7H8T4H0</accession>
<name>A0A7H8T4H0_STRCX</name>
<feature type="transmembrane region" description="Helical" evidence="1">
    <location>
        <begin position="220"/>
        <end position="238"/>
    </location>
</feature>
<dbReference type="InterPro" id="IPR005240">
    <property type="entry name" value="DUF389"/>
</dbReference>
<dbReference type="PANTHER" id="PTHR20992:SF9">
    <property type="entry name" value="AT15442P-RELATED"/>
    <property type="match status" value="1"/>
</dbReference>
<dbReference type="EMBL" id="CP056041">
    <property type="protein sequence ID" value="QKZ18371.1"/>
    <property type="molecule type" value="Genomic_DNA"/>
</dbReference>
<evidence type="ECO:0000256" key="1">
    <source>
        <dbReference type="SAM" id="Phobius"/>
    </source>
</evidence>
<dbReference type="AlphaFoldDB" id="A0A7H8T4H0"/>
<feature type="transmembrane region" description="Helical" evidence="1">
    <location>
        <begin position="116"/>
        <end position="135"/>
    </location>
</feature>
<dbReference type="Proteomes" id="UP000509418">
    <property type="component" value="Chromosome"/>
</dbReference>
<dbReference type="PANTHER" id="PTHR20992">
    <property type="entry name" value="AT15442P-RELATED"/>
    <property type="match status" value="1"/>
</dbReference>
<keyword evidence="1" id="KW-1133">Transmembrane helix</keyword>
<reference evidence="2 3" key="1">
    <citation type="submission" date="2020-06" db="EMBL/GenBank/DDBJ databases">
        <title>Genome mining for natural products.</title>
        <authorList>
            <person name="Zhang B."/>
            <person name="Shi J."/>
            <person name="Ge H."/>
        </authorList>
    </citation>
    <scope>NUCLEOTIDE SEQUENCE [LARGE SCALE GENOMIC DNA]</scope>
    <source>
        <strain evidence="2 3">NA02069</strain>
    </source>
</reference>
<evidence type="ECO:0000313" key="2">
    <source>
        <dbReference type="EMBL" id="QKZ18371.1"/>
    </source>
</evidence>
<keyword evidence="3" id="KW-1185">Reference proteome</keyword>
<protein>
    <submittedName>
        <fullName evidence="2">DUF389 domain-containing protein</fullName>
    </submittedName>
</protein>
<organism evidence="2 3">
    <name type="scientific">Streptomyces chartreusis</name>
    <dbReference type="NCBI Taxonomy" id="1969"/>
    <lineage>
        <taxon>Bacteria</taxon>
        <taxon>Bacillati</taxon>
        <taxon>Actinomycetota</taxon>
        <taxon>Actinomycetes</taxon>
        <taxon>Kitasatosporales</taxon>
        <taxon>Streptomycetaceae</taxon>
        <taxon>Streptomyces</taxon>
    </lineage>
</organism>
<dbReference type="Pfam" id="PF04087">
    <property type="entry name" value="DUF389"/>
    <property type="match status" value="1"/>
</dbReference>
<sequence>MLHVRVISPTHRTAEVLRIALDCPGAVNVVKFLGAATSPEGDVVEFSLAREAANAVLDELRELGLRDSGSITVEQIDLSISAAAEQAEEAAPGDPQDAVVWDELAARVTADTRLSWSYLAFLALATQIAGIGVLLDQPILIVGAMVLGPEFGPVAALCFGILRRRPALMGAAVRALVVGFAVAIAVTTACAGVSRLLGWITPEMLDNRPMTQFIAHPDRWSFIVALLAGIAGILSLTAGKSSALVGVFISVTTVPAAGNIAVAIPLAHWGEVGASLKQLGVNLAGMVIAGILTLLVQRLLWARFGLRIESAARRRSASSP</sequence>
<evidence type="ECO:0000313" key="3">
    <source>
        <dbReference type="Proteomes" id="UP000509418"/>
    </source>
</evidence>
<feature type="transmembrane region" description="Helical" evidence="1">
    <location>
        <begin position="174"/>
        <end position="200"/>
    </location>
</feature>
<keyword evidence="1" id="KW-0812">Transmembrane</keyword>
<keyword evidence="1" id="KW-0472">Membrane</keyword>
<gene>
    <name evidence="2" type="ORF">HUT05_13965</name>
</gene>
<proteinExistence type="predicted"/>
<feature type="transmembrane region" description="Helical" evidence="1">
    <location>
        <begin position="245"/>
        <end position="267"/>
    </location>
</feature>
<feature type="transmembrane region" description="Helical" evidence="1">
    <location>
        <begin position="279"/>
        <end position="301"/>
    </location>
</feature>
<feature type="transmembrane region" description="Helical" evidence="1">
    <location>
        <begin position="141"/>
        <end position="162"/>
    </location>
</feature>